<organism evidence="1 2">
    <name type="scientific">Paraburkholderia rhynchosiae</name>
    <dbReference type="NCBI Taxonomy" id="487049"/>
    <lineage>
        <taxon>Bacteria</taxon>
        <taxon>Pseudomonadati</taxon>
        <taxon>Pseudomonadota</taxon>
        <taxon>Betaproteobacteria</taxon>
        <taxon>Burkholderiales</taxon>
        <taxon>Burkholderiaceae</taxon>
        <taxon>Paraburkholderia</taxon>
    </lineage>
</organism>
<proteinExistence type="predicted"/>
<name>A0ACC7NKA1_9BURK</name>
<evidence type="ECO:0000313" key="2">
    <source>
        <dbReference type="Proteomes" id="UP001629235"/>
    </source>
</evidence>
<evidence type="ECO:0000313" key="1">
    <source>
        <dbReference type="EMBL" id="MFM0107453.1"/>
    </source>
</evidence>
<protein>
    <submittedName>
        <fullName evidence="1">Uncharacterized protein</fullName>
    </submittedName>
</protein>
<gene>
    <name evidence="1" type="ORF">PQR01_29280</name>
</gene>
<dbReference type="EMBL" id="JAQQDW010000080">
    <property type="protein sequence ID" value="MFM0107453.1"/>
    <property type="molecule type" value="Genomic_DNA"/>
</dbReference>
<sequence length="130" mass="13953">MSHTGEVVYLLHRAATLDAAVRALALALEMPNEEPGFALNGIAYKALSDLFARIHLCLPGDGEEPGETVVSLRIADTSDYSDDDTTRLDDSTYDDVTGRPSDLNRHRLSLSMAQALQANLPVLSAAETAP</sequence>
<comment type="caution">
    <text evidence="1">The sequence shown here is derived from an EMBL/GenBank/DDBJ whole genome shotgun (WGS) entry which is preliminary data.</text>
</comment>
<keyword evidence="2" id="KW-1185">Reference proteome</keyword>
<reference evidence="1 2" key="1">
    <citation type="journal article" date="2024" name="Chem. Sci.">
        <title>Discovery of megapolipeptins by genome mining of a Burkholderiales bacteria collection.</title>
        <authorList>
            <person name="Paulo B.S."/>
            <person name="Recchia M.J.J."/>
            <person name="Lee S."/>
            <person name="Fergusson C.H."/>
            <person name="Romanowski S.B."/>
            <person name="Hernandez A."/>
            <person name="Krull N."/>
            <person name="Liu D.Y."/>
            <person name="Cavanagh H."/>
            <person name="Bos A."/>
            <person name="Gray C.A."/>
            <person name="Murphy B.T."/>
            <person name="Linington R.G."/>
            <person name="Eustaquio A.S."/>
        </authorList>
    </citation>
    <scope>NUCLEOTIDE SEQUENCE [LARGE SCALE GENOMIC DNA]</scope>
    <source>
        <strain evidence="1 2">RL18-126-BIB-B</strain>
    </source>
</reference>
<accession>A0ACC7NKA1</accession>
<dbReference type="Proteomes" id="UP001629235">
    <property type="component" value="Unassembled WGS sequence"/>
</dbReference>